<comment type="caution">
    <text evidence="2">The sequence shown here is derived from an EMBL/GenBank/DDBJ whole genome shotgun (WGS) entry which is preliminary data.</text>
</comment>
<sequence length="208" mass="23179">MNRFERLKKKLQSMRKKKLSFLTLSSSLILLLVVGVTLAYLIATTGTVRNIFNPSEVTVEVHEDFSDGVNKKNVNVKNTGTTDAYLRVKLISYRVKPVEENGKTSYQRIGGETEIPTFALGEGWFAQDGFYYYTNPVAPGNLPDHNLIGDPGISLINYDEEFPEDPDGGRQVIEVMGEGVQSQPSRAVKEAWSMDTDGNKLVNKKEGE</sequence>
<reference evidence="2" key="1">
    <citation type="submission" date="2023-03" db="EMBL/GenBank/DDBJ databases">
        <authorList>
            <person name="Shen W."/>
            <person name="Cai J."/>
        </authorList>
    </citation>
    <scope>NUCLEOTIDE SEQUENCE</scope>
    <source>
        <strain evidence="2">P66-3</strain>
    </source>
</reference>
<gene>
    <name evidence="2" type="ORF">P7H27_12965</name>
</gene>
<feature type="region of interest" description="Disordered" evidence="1">
    <location>
        <begin position="179"/>
        <end position="208"/>
    </location>
</feature>
<name>A0ABU3FDB0_9ENTE</name>
<dbReference type="RefSeq" id="WP_311830517.1">
    <property type="nucleotide sequence ID" value="NZ_JARQAJ010000011.1"/>
</dbReference>
<organism evidence="2 3">
    <name type="scientific">Enterococcus xiangfangensis</name>
    <dbReference type="NCBI Taxonomy" id="1296537"/>
    <lineage>
        <taxon>Bacteria</taxon>
        <taxon>Bacillati</taxon>
        <taxon>Bacillota</taxon>
        <taxon>Bacilli</taxon>
        <taxon>Lactobacillales</taxon>
        <taxon>Enterococcaceae</taxon>
        <taxon>Enterococcus</taxon>
    </lineage>
</organism>
<accession>A0ABU3FDB0</accession>
<evidence type="ECO:0000256" key="1">
    <source>
        <dbReference type="SAM" id="MobiDB-lite"/>
    </source>
</evidence>
<keyword evidence="3" id="KW-1185">Reference proteome</keyword>
<evidence type="ECO:0000313" key="3">
    <source>
        <dbReference type="Proteomes" id="UP001181046"/>
    </source>
</evidence>
<evidence type="ECO:0000313" key="2">
    <source>
        <dbReference type="EMBL" id="MDT2760664.1"/>
    </source>
</evidence>
<dbReference type="Proteomes" id="UP001181046">
    <property type="component" value="Unassembled WGS sequence"/>
</dbReference>
<dbReference type="EMBL" id="JARQAJ010000011">
    <property type="protein sequence ID" value="MDT2760664.1"/>
    <property type="molecule type" value="Genomic_DNA"/>
</dbReference>
<proteinExistence type="predicted"/>
<protein>
    <submittedName>
        <fullName evidence="2">Uncharacterized protein</fullName>
    </submittedName>
</protein>